<keyword evidence="1" id="KW-1133">Transmembrane helix</keyword>
<dbReference type="AlphaFoldDB" id="A0A7J6QFB9"/>
<keyword evidence="1" id="KW-0812">Transmembrane</keyword>
<evidence type="ECO:0000313" key="3">
    <source>
        <dbReference type="Proteomes" id="UP000574390"/>
    </source>
</evidence>
<gene>
    <name evidence="2" type="ORF">FOZ62_013992</name>
</gene>
<organism evidence="2 3">
    <name type="scientific">Perkinsus olseni</name>
    <name type="common">Perkinsus atlanticus</name>
    <dbReference type="NCBI Taxonomy" id="32597"/>
    <lineage>
        <taxon>Eukaryota</taxon>
        <taxon>Sar</taxon>
        <taxon>Alveolata</taxon>
        <taxon>Perkinsozoa</taxon>
        <taxon>Perkinsea</taxon>
        <taxon>Perkinsida</taxon>
        <taxon>Perkinsidae</taxon>
        <taxon>Perkinsus</taxon>
    </lineage>
</organism>
<proteinExistence type="predicted"/>
<feature type="non-terminal residue" evidence="2">
    <location>
        <position position="177"/>
    </location>
</feature>
<comment type="caution">
    <text evidence="2">The sequence shown here is derived from an EMBL/GenBank/DDBJ whole genome shotgun (WGS) entry which is preliminary data.</text>
</comment>
<keyword evidence="1" id="KW-0472">Membrane</keyword>
<evidence type="ECO:0000313" key="2">
    <source>
        <dbReference type="EMBL" id="KAF4706937.1"/>
    </source>
</evidence>
<accession>A0A7J6QFB9</accession>
<feature type="transmembrane region" description="Helical" evidence="1">
    <location>
        <begin position="113"/>
        <end position="133"/>
    </location>
</feature>
<protein>
    <submittedName>
        <fullName evidence="2">Uncharacterized protein</fullName>
    </submittedName>
</protein>
<dbReference type="EMBL" id="JABANM010030045">
    <property type="protein sequence ID" value="KAF4706937.1"/>
    <property type="molecule type" value="Genomic_DNA"/>
</dbReference>
<dbReference type="Proteomes" id="UP000574390">
    <property type="component" value="Unassembled WGS sequence"/>
</dbReference>
<evidence type="ECO:0000256" key="1">
    <source>
        <dbReference type="SAM" id="Phobius"/>
    </source>
</evidence>
<name>A0A7J6QFB9_PEROL</name>
<reference evidence="2 3" key="1">
    <citation type="submission" date="2020-04" db="EMBL/GenBank/DDBJ databases">
        <title>Perkinsus olseni comparative genomics.</title>
        <authorList>
            <person name="Bogema D.R."/>
        </authorList>
    </citation>
    <scope>NUCLEOTIDE SEQUENCE [LARGE SCALE GENOMIC DNA]</scope>
    <source>
        <strain evidence="2">ATCC PRA-205</strain>
    </source>
</reference>
<sequence length="177" mass="19717">GTLGFLEELRPLWRLLPALPRPRMTVVEVCQQTLFDCLRAAQEKLPNLVDRLEEDHYQEMGSAVVTRGSTTFKVGEKTAVGKALVGLAELMRDSIELPPVCTVLPLLFMRGSAYYLLLLPLSAVLLQSAVATLSGSSRASRVTDYECTAQYKDSNNTYWFSFIKFEGSFLLTTAMKD</sequence>
<feature type="non-terminal residue" evidence="2">
    <location>
        <position position="1"/>
    </location>
</feature>